<dbReference type="Proteomes" id="UP000829401">
    <property type="component" value="Chromosome"/>
</dbReference>
<feature type="domain" description="Gfo/Idh/MocA-like oxidoreductase N-terminal" evidence="1">
    <location>
        <begin position="6"/>
        <end position="121"/>
    </location>
</feature>
<keyword evidence="4" id="KW-1185">Reference proteome</keyword>
<feature type="domain" description="GFO/IDH/MocA-like oxidoreductase" evidence="2">
    <location>
        <begin position="133"/>
        <end position="255"/>
    </location>
</feature>
<dbReference type="RefSeq" id="WP_021298414.1">
    <property type="nucleotide sequence ID" value="NZ_AURB01000190.1"/>
</dbReference>
<evidence type="ECO:0000313" key="3">
    <source>
        <dbReference type="EMBL" id="UNO49757.1"/>
    </source>
</evidence>
<dbReference type="AlphaFoldDB" id="T0BMU1"/>
<accession>T0BMU1</accession>
<proteinExistence type="predicted"/>
<dbReference type="EMBL" id="CP080467">
    <property type="protein sequence ID" value="UNO49757.1"/>
    <property type="molecule type" value="Genomic_DNA"/>
</dbReference>
<dbReference type="GO" id="GO:0000166">
    <property type="term" value="F:nucleotide binding"/>
    <property type="evidence" value="ECO:0007669"/>
    <property type="project" value="InterPro"/>
</dbReference>
<dbReference type="Pfam" id="PF22725">
    <property type="entry name" value="GFO_IDH_MocA_C3"/>
    <property type="match status" value="1"/>
</dbReference>
<dbReference type="PANTHER" id="PTHR43249:SF1">
    <property type="entry name" value="D-GLUCOSIDE 3-DEHYDROGENASE"/>
    <property type="match status" value="1"/>
</dbReference>
<dbReference type="InterPro" id="IPR055170">
    <property type="entry name" value="GFO_IDH_MocA-like_dom"/>
</dbReference>
<protein>
    <submittedName>
        <fullName evidence="3">Gfo/Idh/MocA family oxidoreductase</fullName>
    </submittedName>
</protein>
<dbReference type="KEGG" id="aaco:K1I37_04290"/>
<dbReference type="eggNOG" id="COG0673">
    <property type="taxonomic scope" value="Bacteria"/>
</dbReference>
<dbReference type="InterPro" id="IPR052515">
    <property type="entry name" value="Gfo/Idh/MocA_Oxidoreductase"/>
</dbReference>
<gene>
    <name evidence="3" type="ORF">K1I37_04290</name>
</gene>
<sequence>MAETLGFGVIGCGVIGHKHAQEIEQLEGARLVAVADAIPLRAEELGGVHGVDWYEDFHQMLCRPDIGIVNVCTPSGMHADIAIEVAKAGKHVIVEKPIDITLAKADAMIQACRDAGVKLCVISQHRFDPSTVRVKQEIAAGSLGKLILGEAAVNWYRSQGYYDSGDWRGTWALDGGGVLMNQSIHTIDLLQYLMGPVESVHAHTATMAHERIEVEDVATAVVRFKNGALGTIVGTTAAYPGLSARIELFGTTGSAVIDADRLTHLYLMEAPVQRMKHHVETVNLATAEANPNEAVAAAASDPATISDAHRRQFRDMMEAIRENREPLVNGEEGRKGLEIILAIYQSAKTGKTVTLPLV</sequence>
<dbReference type="InterPro" id="IPR000683">
    <property type="entry name" value="Gfo/Idh/MocA-like_OxRdtase_N"/>
</dbReference>
<name>T0BMU1_ALIAG</name>
<evidence type="ECO:0000259" key="1">
    <source>
        <dbReference type="Pfam" id="PF01408"/>
    </source>
</evidence>
<dbReference type="SUPFAM" id="SSF55347">
    <property type="entry name" value="Glyceraldehyde-3-phosphate dehydrogenase-like, C-terminal domain"/>
    <property type="match status" value="1"/>
</dbReference>
<dbReference type="Gene3D" id="3.30.360.10">
    <property type="entry name" value="Dihydrodipicolinate Reductase, domain 2"/>
    <property type="match status" value="1"/>
</dbReference>
<dbReference type="InterPro" id="IPR036291">
    <property type="entry name" value="NAD(P)-bd_dom_sf"/>
</dbReference>
<accession>A0A9E6ZHL1</accession>
<dbReference type="PANTHER" id="PTHR43249">
    <property type="entry name" value="UDP-N-ACETYL-2-AMINO-2-DEOXY-D-GLUCURONATE OXIDASE"/>
    <property type="match status" value="1"/>
</dbReference>
<dbReference type="OrthoDB" id="2350336at2"/>
<organism evidence="3 4">
    <name type="scientific">Alicyclobacillus acidoterrestris (strain ATCC 49025 / DSM 3922 / CIP 106132 / NCIMB 13137 / GD3B)</name>
    <dbReference type="NCBI Taxonomy" id="1356854"/>
    <lineage>
        <taxon>Bacteria</taxon>
        <taxon>Bacillati</taxon>
        <taxon>Bacillota</taxon>
        <taxon>Bacilli</taxon>
        <taxon>Bacillales</taxon>
        <taxon>Alicyclobacillaceae</taxon>
        <taxon>Alicyclobacillus</taxon>
    </lineage>
</organism>
<dbReference type="Gene3D" id="3.40.50.720">
    <property type="entry name" value="NAD(P)-binding Rossmann-like Domain"/>
    <property type="match status" value="1"/>
</dbReference>
<reference evidence="4" key="1">
    <citation type="journal article" date="2022" name="G3 (Bethesda)">
        <title>Unveiling the complete genome sequence of Alicyclobacillus acidoterrestris DSM 3922T, a taint-producing strain.</title>
        <authorList>
            <person name="Leonardo I.C."/>
            <person name="Barreto Crespo M.T."/>
            <person name="Gaspar F.B."/>
        </authorList>
    </citation>
    <scope>NUCLEOTIDE SEQUENCE [LARGE SCALE GENOMIC DNA]</scope>
    <source>
        <strain evidence="4">DSM 3922</strain>
    </source>
</reference>
<evidence type="ECO:0000259" key="2">
    <source>
        <dbReference type="Pfam" id="PF22725"/>
    </source>
</evidence>
<evidence type="ECO:0000313" key="4">
    <source>
        <dbReference type="Proteomes" id="UP000829401"/>
    </source>
</evidence>
<dbReference type="Pfam" id="PF01408">
    <property type="entry name" value="GFO_IDH_MocA"/>
    <property type="match status" value="1"/>
</dbReference>
<dbReference type="SUPFAM" id="SSF51735">
    <property type="entry name" value="NAD(P)-binding Rossmann-fold domains"/>
    <property type="match status" value="1"/>
</dbReference>
<dbReference type="STRING" id="1356854.N007_16380"/>